<protein>
    <submittedName>
        <fullName evidence="1">Uncharacterized protein</fullName>
    </submittedName>
</protein>
<gene>
    <name evidence="1" type="ORF">ElyMa_002628700</name>
</gene>
<dbReference type="EMBL" id="BMAT01005422">
    <property type="protein sequence ID" value="GFR92877.1"/>
    <property type="molecule type" value="Genomic_DNA"/>
</dbReference>
<evidence type="ECO:0000313" key="2">
    <source>
        <dbReference type="Proteomes" id="UP000762676"/>
    </source>
</evidence>
<keyword evidence="2" id="KW-1185">Reference proteome</keyword>
<accession>A0AAV4H3V5</accession>
<dbReference type="AlphaFoldDB" id="A0AAV4H3V5"/>
<organism evidence="1 2">
    <name type="scientific">Elysia marginata</name>
    <dbReference type="NCBI Taxonomy" id="1093978"/>
    <lineage>
        <taxon>Eukaryota</taxon>
        <taxon>Metazoa</taxon>
        <taxon>Spiralia</taxon>
        <taxon>Lophotrochozoa</taxon>
        <taxon>Mollusca</taxon>
        <taxon>Gastropoda</taxon>
        <taxon>Heterobranchia</taxon>
        <taxon>Euthyneura</taxon>
        <taxon>Panpulmonata</taxon>
        <taxon>Sacoglossa</taxon>
        <taxon>Placobranchoidea</taxon>
        <taxon>Plakobranchidae</taxon>
        <taxon>Elysia</taxon>
    </lineage>
</organism>
<proteinExistence type="predicted"/>
<name>A0AAV4H3V5_9GAST</name>
<evidence type="ECO:0000313" key="1">
    <source>
        <dbReference type="EMBL" id="GFR92877.1"/>
    </source>
</evidence>
<sequence>MHRTESADAQYKMRTTAEEKNAVKLSLRSEREKEGNVQQLIYRLDRAFHVPPIEIFSAEDANVWRNNTRVVFTADHWPRWLISHLGFLPLWASSSWAGQ</sequence>
<dbReference type="Proteomes" id="UP000762676">
    <property type="component" value="Unassembled WGS sequence"/>
</dbReference>
<comment type="caution">
    <text evidence="1">The sequence shown here is derived from an EMBL/GenBank/DDBJ whole genome shotgun (WGS) entry which is preliminary data.</text>
</comment>
<reference evidence="1 2" key="1">
    <citation type="journal article" date="2021" name="Elife">
        <title>Chloroplast acquisition without the gene transfer in kleptoplastic sea slugs, Plakobranchus ocellatus.</title>
        <authorList>
            <person name="Maeda T."/>
            <person name="Takahashi S."/>
            <person name="Yoshida T."/>
            <person name="Shimamura S."/>
            <person name="Takaki Y."/>
            <person name="Nagai Y."/>
            <person name="Toyoda A."/>
            <person name="Suzuki Y."/>
            <person name="Arimoto A."/>
            <person name="Ishii H."/>
            <person name="Satoh N."/>
            <person name="Nishiyama T."/>
            <person name="Hasebe M."/>
            <person name="Maruyama T."/>
            <person name="Minagawa J."/>
            <person name="Obokata J."/>
            <person name="Shigenobu S."/>
        </authorList>
    </citation>
    <scope>NUCLEOTIDE SEQUENCE [LARGE SCALE GENOMIC DNA]</scope>
</reference>